<dbReference type="PANTHER" id="PTHR31741">
    <property type="entry name" value="OS02G0726500 PROTEIN-RELATED"/>
    <property type="match status" value="1"/>
</dbReference>
<evidence type="ECO:0000256" key="8">
    <source>
        <dbReference type="ARBA" id="ARBA00023136"/>
    </source>
</evidence>
<evidence type="ECO:0000256" key="9">
    <source>
        <dbReference type="ARBA" id="ARBA00023180"/>
    </source>
</evidence>
<evidence type="ECO:0000256" key="5">
    <source>
        <dbReference type="ARBA" id="ARBA00022679"/>
    </source>
</evidence>
<dbReference type="GO" id="GO:0005737">
    <property type="term" value="C:cytoplasm"/>
    <property type="evidence" value="ECO:0007669"/>
    <property type="project" value="TreeGrafter"/>
</dbReference>
<evidence type="ECO:0000256" key="12">
    <source>
        <dbReference type="ARBA" id="ARBA00030350"/>
    </source>
</evidence>
<evidence type="ECO:0000256" key="6">
    <source>
        <dbReference type="ARBA" id="ARBA00022692"/>
    </source>
</evidence>
<keyword evidence="5" id="KW-0808">Transferase</keyword>
<dbReference type="GO" id="GO:0016020">
    <property type="term" value="C:membrane"/>
    <property type="evidence" value="ECO:0007669"/>
    <property type="project" value="UniProtKB-SubCell"/>
</dbReference>
<keyword evidence="10" id="KW-0294">Fucose metabolism</keyword>
<keyword evidence="7" id="KW-1133">Transmembrane helix</keyword>
<evidence type="ECO:0000313" key="14">
    <source>
        <dbReference type="EMBL" id="KAI5077301.1"/>
    </source>
</evidence>
<comment type="similarity">
    <text evidence="3">Belongs to the glycosyltransferase GT106 family.</text>
</comment>
<gene>
    <name evidence="14" type="ORF">GOP47_0007125</name>
</gene>
<feature type="signal peptide" evidence="13">
    <location>
        <begin position="1"/>
        <end position="28"/>
    </location>
</feature>
<evidence type="ECO:0000256" key="2">
    <source>
        <dbReference type="ARBA" id="ARBA00004881"/>
    </source>
</evidence>
<keyword evidence="4" id="KW-0328">Glycosyltransferase</keyword>
<evidence type="ECO:0000256" key="3">
    <source>
        <dbReference type="ARBA" id="ARBA00007737"/>
    </source>
</evidence>
<comment type="subcellular location">
    <subcellularLocation>
        <location evidence="1">Membrane</location>
        <topology evidence="1">Single-pass type II membrane protein</topology>
    </subcellularLocation>
</comment>
<reference evidence="14" key="1">
    <citation type="submission" date="2021-01" db="EMBL/GenBank/DDBJ databases">
        <title>Adiantum capillus-veneris genome.</title>
        <authorList>
            <person name="Fang Y."/>
            <person name="Liao Q."/>
        </authorList>
    </citation>
    <scope>NUCLEOTIDE SEQUENCE</scope>
    <source>
        <strain evidence="14">H3</strain>
        <tissue evidence="14">Leaf</tissue>
    </source>
</reference>
<evidence type="ECO:0000256" key="7">
    <source>
        <dbReference type="ARBA" id="ARBA00022989"/>
    </source>
</evidence>
<dbReference type="PROSITE" id="PS51257">
    <property type="entry name" value="PROKAR_LIPOPROTEIN"/>
    <property type="match status" value="1"/>
</dbReference>
<proteinExistence type="inferred from homology"/>
<evidence type="ECO:0000256" key="10">
    <source>
        <dbReference type="ARBA" id="ARBA00023253"/>
    </source>
</evidence>
<dbReference type="GO" id="GO:0016757">
    <property type="term" value="F:glycosyltransferase activity"/>
    <property type="evidence" value="ECO:0007669"/>
    <property type="project" value="UniProtKB-KW"/>
</dbReference>
<dbReference type="EMBL" id="JABFUD020000007">
    <property type="protein sequence ID" value="KAI5077301.1"/>
    <property type="molecule type" value="Genomic_DNA"/>
</dbReference>
<dbReference type="AlphaFoldDB" id="A0A9D4V0P0"/>
<evidence type="ECO:0000256" key="11">
    <source>
        <dbReference type="ARBA" id="ARBA00023277"/>
    </source>
</evidence>
<dbReference type="InterPro" id="IPR019378">
    <property type="entry name" value="GDP-Fuc_O-FucTrfase"/>
</dbReference>
<comment type="caution">
    <text evidence="14">The sequence shown here is derived from an EMBL/GenBank/DDBJ whole genome shotgun (WGS) entry which is preliminary data.</text>
</comment>
<name>A0A9D4V0P0_ADICA</name>
<evidence type="ECO:0000256" key="4">
    <source>
        <dbReference type="ARBA" id="ARBA00022676"/>
    </source>
</evidence>
<keyword evidence="15" id="KW-1185">Reference proteome</keyword>
<keyword evidence="13" id="KW-0732">Signal</keyword>
<sequence>MANRFKSNRSKAPSTFSWALVLVLLVLACVLLQDPRKFSTHIASNALNPTTKQRSLWSEKMQSEWKPCAWWKDDPKDLPDLSPEPTGYIKVECMGGLNQMRRDLCDGVGIARLLNASLLIPHFDAAMYWNDTRYF</sequence>
<dbReference type="Pfam" id="PF10250">
    <property type="entry name" value="O-FucT"/>
    <property type="match status" value="1"/>
</dbReference>
<keyword evidence="9" id="KW-0325">Glycoprotein</keyword>
<protein>
    <recommendedName>
        <fullName evidence="12">O-fucosyltransferase family protein</fullName>
    </recommendedName>
</protein>
<evidence type="ECO:0000256" key="1">
    <source>
        <dbReference type="ARBA" id="ARBA00004606"/>
    </source>
</evidence>
<feature type="chain" id="PRO_5039096386" description="O-fucosyltransferase family protein" evidence="13">
    <location>
        <begin position="29"/>
        <end position="135"/>
    </location>
</feature>
<keyword evidence="8" id="KW-0472">Membrane</keyword>
<keyword evidence="11" id="KW-0119">Carbohydrate metabolism</keyword>
<accession>A0A9D4V0P0</accession>
<evidence type="ECO:0000313" key="15">
    <source>
        <dbReference type="Proteomes" id="UP000886520"/>
    </source>
</evidence>
<dbReference type="GO" id="GO:0006004">
    <property type="term" value="P:fucose metabolic process"/>
    <property type="evidence" value="ECO:0007669"/>
    <property type="project" value="UniProtKB-KW"/>
</dbReference>
<evidence type="ECO:0000256" key="13">
    <source>
        <dbReference type="SAM" id="SignalP"/>
    </source>
</evidence>
<keyword evidence="6" id="KW-0812">Transmembrane</keyword>
<dbReference type="Proteomes" id="UP000886520">
    <property type="component" value="Chromosome 7"/>
</dbReference>
<comment type="pathway">
    <text evidence="2">Glycan metabolism.</text>
</comment>
<dbReference type="OrthoDB" id="1718146at2759"/>
<dbReference type="PANTHER" id="PTHR31741:SF2">
    <property type="entry name" value="O-FUCOSYLTRANSFERASE 13"/>
    <property type="match status" value="1"/>
</dbReference>
<organism evidence="14 15">
    <name type="scientific">Adiantum capillus-veneris</name>
    <name type="common">Maidenhair fern</name>
    <dbReference type="NCBI Taxonomy" id="13818"/>
    <lineage>
        <taxon>Eukaryota</taxon>
        <taxon>Viridiplantae</taxon>
        <taxon>Streptophyta</taxon>
        <taxon>Embryophyta</taxon>
        <taxon>Tracheophyta</taxon>
        <taxon>Polypodiopsida</taxon>
        <taxon>Polypodiidae</taxon>
        <taxon>Polypodiales</taxon>
        <taxon>Pteridineae</taxon>
        <taxon>Pteridaceae</taxon>
        <taxon>Vittarioideae</taxon>
        <taxon>Adiantum</taxon>
    </lineage>
</organism>